<proteinExistence type="predicted"/>
<accession>A0A0F9Q949</accession>
<comment type="caution">
    <text evidence="1">The sequence shown here is derived from an EMBL/GenBank/DDBJ whole genome shotgun (WGS) entry which is preliminary data.</text>
</comment>
<organism evidence="1">
    <name type="scientific">marine sediment metagenome</name>
    <dbReference type="NCBI Taxonomy" id="412755"/>
    <lineage>
        <taxon>unclassified sequences</taxon>
        <taxon>metagenomes</taxon>
        <taxon>ecological metagenomes</taxon>
    </lineage>
</organism>
<reference evidence="1" key="1">
    <citation type="journal article" date="2015" name="Nature">
        <title>Complex archaea that bridge the gap between prokaryotes and eukaryotes.</title>
        <authorList>
            <person name="Spang A."/>
            <person name="Saw J.H."/>
            <person name="Jorgensen S.L."/>
            <person name="Zaremba-Niedzwiedzka K."/>
            <person name="Martijn J."/>
            <person name="Lind A.E."/>
            <person name="van Eijk R."/>
            <person name="Schleper C."/>
            <person name="Guy L."/>
            <person name="Ettema T.J."/>
        </authorList>
    </citation>
    <scope>NUCLEOTIDE SEQUENCE</scope>
</reference>
<dbReference type="AlphaFoldDB" id="A0A0F9Q949"/>
<evidence type="ECO:0000313" key="1">
    <source>
        <dbReference type="EMBL" id="KKN01858.1"/>
    </source>
</evidence>
<dbReference type="EMBL" id="LAZR01005215">
    <property type="protein sequence ID" value="KKN01858.1"/>
    <property type="molecule type" value="Genomic_DNA"/>
</dbReference>
<sequence length="125" mass="14078">MPLTPHPHGCDCCRCLRQTELPLPPRTAHCDGCDREVAERFHTGGFPLIEGKCVDCLPAASICYQGVKCDYNRVNRWDPDKAAALNKLKLCGFHDKVRKTKLKLARAERKRQAAEYRATLEEASP</sequence>
<name>A0A0F9Q949_9ZZZZ</name>
<protein>
    <submittedName>
        <fullName evidence="1">Uncharacterized protein</fullName>
    </submittedName>
</protein>
<gene>
    <name evidence="1" type="ORF">LCGC14_1123550</name>
</gene>